<sequence>MRKLDLRSGDPVWLADPPPRPACRRLRRDMKTEVLVVGMGISGAMVAEALTEAGHEVAMIDRRGPMLGSTPATTALIQFEIDTPLTRLTRMIGQEKAVRAWRRARLAVGNLRDHIGTLGLACRMQPRQTLYLAGNALTGAALRAEAEARASAGLPARYLTASELQAGFGMARAGAILSTGNLALDPLRLTAGLLRAARQRGARFFAPEQMNAAASHRDRVEVALESGRTITAKHVVLATGYELPDMAPKDRHRIISTWAIATRPQPRSALWPGEALIWEASDPYLYLRATSDGRVICGGEDADFADEARRDALTGEKTRRISEKLAKLLPDIDPTPEFRWAGSFGDTTTGLPLIGPLPGTPRIFSLMGYGGNGVTFSRIGAELVRAALAGGEDADADIFAH</sequence>
<dbReference type="PANTHER" id="PTHR13847:SF201">
    <property type="entry name" value="PUTATIBE OXIDOREDUCTASE"/>
    <property type="match status" value="1"/>
</dbReference>
<dbReference type="PANTHER" id="PTHR13847">
    <property type="entry name" value="SARCOSINE DEHYDROGENASE-RELATED"/>
    <property type="match status" value="1"/>
</dbReference>
<dbReference type="RefSeq" id="WP_342635662.1">
    <property type="nucleotide sequence ID" value="NZ_JBHUNN010000002.1"/>
</dbReference>
<evidence type="ECO:0000259" key="2">
    <source>
        <dbReference type="Pfam" id="PF01266"/>
    </source>
</evidence>
<dbReference type="InterPro" id="IPR006076">
    <property type="entry name" value="FAD-dep_OxRdtase"/>
</dbReference>
<feature type="domain" description="FAD dependent oxidoreductase" evidence="2">
    <location>
        <begin position="34"/>
        <end position="384"/>
    </location>
</feature>
<accession>A0A4R2GQT6</accession>
<dbReference type="Gene3D" id="3.50.50.60">
    <property type="entry name" value="FAD/NAD(P)-binding domain"/>
    <property type="match status" value="1"/>
</dbReference>
<proteinExistence type="predicted"/>
<keyword evidence="4" id="KW-1185">Reference proteome</keyword>
<dbReference type="InterPro" id="IPR036188">
    <property type="entry name" value="FAD/NAD-bd_sf"/>
</dbReference>
<dbReference type="Gene3D" id="3.30.9.10">
    <property type="entry name" value="D-Amino Acid Oxidase, subunit A, domain 2"/>
    <property type="match status" value="1"/>
</dbReference>
<dbReference type="Pfam" id="PF01266">
    <property type="entry name" value="DAO"/>
    <property type="match status" value="1"/>
</dbReference>
<evidence type="ECO:0000313" key="3">
    <source>
        <dbReference type="EMBL" id="TCO12040.1"/>
    </source>
</evidence>
<dbReference type="SUPFAM" id="SSF51905">
    <property type="entry name" value="FAD/NAD(P)-binding domain"/>
    <property type="match status" value="1"/>
</dbReference>
<dbReference type="GO" id="GO:0016491">
    <property type="term" value="F:oxidoreductase activity"/>
    <property type="evidence" value="ECO:0007669"/>
    <property type="project" value="UniProtKB-KW"/>
</dbReference>
<dbReference type="Proteomes" id="UP000294881">
    <property type="component" value="Unassembled WGS sequence"/>
</dbReference>
<dbReference type="AlphaFoldDB" id="A0A4R2GQT6"/>
<protein>
    <submittedName>
        <fullName evidence="3">Glycine/D-amino acid oxidase-like deaminating enzyme</fullName>
    </submittedName>
</protein>
<comment type="caution">
    <text evidence="3">The sequence shown here is derived from an EMBL/GenBank/DDBJ whole genome shotgun (WGS) entry which is preliminary data.</text>
</comment>
<dbReference type="EMBL" id="SLWL01000010">
    <property type="protein sequence ID" value="TCO12040.1"/>
    <property type="molecule type" value="Genomic_DNA"/>
</dbReference>
<evidence type="ECO:0000256" key="1">
    <source>
        <dbReference type="ARBA" id="ARBA00023002"/>
    </source>
</evidence>
<gene>
    <name evidence="3" type="ORF">EV666_11078</name>
</gene>
<reference evidence="3 4" key="1">
    <citation type="submission" date="2019-03" db="EMBL/GenBank/DDBJ databases">
        <title>Genomic Encyclopedia of Type Strains, Phase IV (KMG-IV): sequencing the most valuable type-strain genomes for metagenomic binning, comparative biology and taxonomic classification.</title>
        <authorList>
            <person name="Goeker M."/>
        </authorList>
    </citation>
    <scope>NUCLEOTIDE SEQUENCE [LARGE SCALE GENOMIC DNA]</scope>
    <source>
        <strain evidence="3 4">DSM 22958</strain>
    </source>
</reference>
<evidence type="ECO:0000313" key="4">
    <source>
        <dbReference type="Proteomes" id="UP000294881"/>
    </source>
</evidence>
<dbReference type="GO" id="GO:0005737">
    <property type="term" value="C:cytoplasm"/>
    <property type="evidence" value="ECO:0007669"/>
    <property type="project" value="TreeGrafter"/>
</dbReference>
<name>A0A4R2GQT6_9HYPH</name>
<organism evidence="3 4">
    <name type="scientific">Camelimonas lactis</name>
    <dbReference type="NCBI Taxonomy" id="659006"/>
    <lineage>
        <taxon>Bacteria</taxon>
        <taxon>Pseudomonadati</taxon>
        <taxon>Pseudomonadota</taxon>
        <taxon>Alphaproteobacteria</taxon>
        <taxon>Hyphomicrobiales</taxon>
        <taxon>Chelatococcaceae</taxon>
        <taxon>Camelimonas</taxon>
    </lineage>
</organism>
<keyword evidence="1" id="KW-0560">Oxidoreductase</keyword>